<gene>
    <name evidence="1" type="ORF">H6P81_006047</name>
</gene>
<evidence type="ECO:0008006" key="3">
    <source>
        <dbReference type="Google" id="ProtNLM"/>
    </source>
</evidence>
<reference evidence="1 2" key="1">
    <citation type="submission" date="2021-07" db="EMBL/GenBank/DDBJ databases">
        <title>The Aristolochia fimbriata genome: insights into angiosperm evolution, floral development and chemical biosynthesis.</title>
        <authorList>
            <person name="Jiao Y."/>
        </authorList>
    </citation>
    <scope>NUCLEOTIDE SEQUENCE [LARGE SCALE GENOMIC DNA]</scope>
    <source>
        <strain evidence="1">IBCAS-2021</strain>
        <tissue evidence="1">Leaf</tissue>
    </source>
</reference>
<accession>A0AAV7EWF2</accession>
<dbReference type="SUPFAM" id="SSF57756">
    <property type="entry name" value="Retrovirus zinc finger-like domains"/>
    <property type="match status" value="1"/>
</dbReference>
<name>A0AAV7EWF2_ARIFI</name>
<evidence type="ECO:0000313" key="1">
    <source>
        <dbReference type="EMBL" id="KAG9453143.1"/>
    </source>
</evidence>
<proteinExistence type="predicted"/>
<comment type="caution">
    <text evidence="1">The sequence shown here is derived from an EMBL/GenBank/DDBJ whole genome shotgun (WGS) entry which is preliminary data.</text>
</comment>
<dbReference type="GO" id="GO:0008270">
    <property type="term" value="F:zinc ion binding"/>
    <property type="evidence" value="ECO:0007669"/>
    <property type="project" value="InterPro"/>
</dbReference>
<dbReference type="InterPro" id="IPR036875">
    <property type="entry name" value="Znf_CCHC_sf"/>
</dbReference>
<dbReference type="Pfam" id="PF14223">
    <property type="entry name" value="Retrotran_gag_2"/>
    <property type="match status" value="1"/>
</dbReference>
<dbReference type="EMBL" id="JAINDJ010000003">
    <property type="protein sequence ID" value="KAG9453143.1"/>
    <property type="molecule type" value="Genomic_DNA"/>
</dbReference>
<protein>
    <recommendedName>
        <fullName evidence="3">CCHC-type domain-containing protein</fullName>
    </recommendedName>
</protein>
<dbReference type="Proteomes" id="UP000825729">
    <property type="component" value="Unassembled WGS sequence"/>
</dbReference>
<keyword evidence="2" id="KW-1185">Reference proteome</keyword>
<organism evidence="1 2">
    <name type="scientific">Aristolochia fimbriata</name>
    <name type="common">White veined hardy Dutchman's pipe vine</name>
    <dbReference type="NCBI Taxonomy" id="158543"/>
    <lineage>
        <taxon>Eukaryota</taxon>
        <taxon>Viridiplantae</taxon>
        <taxon>Streptophyta</taxon>
        <taxon>Embryophyta</taxon>
        <taxon>Tracheophyta</taxon>
        <taxon>Spermatophyta</taxon>
        <taxon>Magnoliopsida</taxon>
        <taxon>Magnoliidae</taxon>
        <taxon>Piperales</taxon>
        <taxon>Aristolochiaceae</taxon>
        <taxon>Aristolochia</taxon>
    </lineage>
</organism>
<dbReference type="GO" id="GO:0003676">
    <property type="term" value="F:nucleic acid binding"/>
    <property type="evidence" value="ECO:0007669"/>
    <property type="project" value="InterPro"/>
</dbReference>
<sequence>MEKDKTIAEYDARIRDIANERFTLGRKIPEAEQVQKVLRSLTEKFAVKVAAIEECKDLDTMKYDDLMGSLRSYEMNIEAKKKREARIALQVSKKASVTTPSTLVSKEELEEKIALLTRGFNKAFKSLCKRNNSGYTNKSCDYTSAKDDSTLKKRGIQCHECDGFGHVQSECPSGRKNSYAISLSDDDSEVSSSDGDELISHYAALTSKITRPSVTTPDDCDTESNDDMNEETLKGMYQKMLESWVDVCRMNADLRNQISVLKTEKSTLEATPQDTAKRLLQGKASGDITEIGFDSSMTKSLDRTGIGFHSVSRKMRCYNTTCGGLHSRHQKLEGFSNYLHKWHKKG</sequence>
<dbReference type="AlphaFoldDB" id="A0AAV7EWF2"/>
<evidence type="ECO:0000313" key="2">
    <source>
        <dbReference type="Proteomes" id="UP000825729"/>
    </source>
</evidence>